<evidence type="ECO:0000313" key="6">
    <source>
        <dbReference type="Proteomes" id="UP000264960"/>
    </source>
</evidence>
<gene>
    <name evidence="5" type="ORF">C5695_16330</name>
</gene>
<dbReference type="Gene3D" id="1.10.287.1120">
    <property type="entry name" value="Bipartite methylase S protein"/>
    <property type="match status" value="1"/>
</dbReference>
<dbReference type="PANTHER" id="PTHR30408">
    <property type="entry name" value="TYPE-1 RESTRICTION ENZYME ECOKI SPECIFICITY PROTEIN"/>
    <property type="match status" value="1"/>
</dbReference>
<dbReference type="GO" id="GO:0003677">
    <property type="term" value="F:DNA binding"/>
    <property type="evidence" value="ECO:0007669"/>
    <property type="project" value="UniProtKB-KW"/>
</dbReference>
<feature type="domain" description="Type I restriction modification DNA specificity" evidence="4">
    <location>
        <begin position="15"/>
        <end position="194"/>
    </location>
</feature>
<dbReference type="GO" id="GO:0009307">
    <property type="term" value="P:DNA restriction-modification system"/>
    <property type="evidence" value="ECO:0007669"/>
    <property type="project" value="UniProtKB-KW"/>
</dbReference>
<dbReference type="SUPFAM" id="SSF116734">
    <property type="entry name" value="DNA methylase specificity domain"/>
    <property type="match status" value="2"/>
</dbReference>
<feature type="domain" description="Type I restriction modification DNA specificity" evidence="4">
    <location>
        <begin position="221"/>
        <end position="393"/>
    </location>
</feature>
<dbReference type="InterPro" id="IPR000055">
    <property type="entry name" value="Restrct_endonuc_typeI_TRD"/>
</dbReference>
<dbReference type="EMBL" id="CP027116">
    <property type="protein sequence ID" value="AVM25318.1"/>
    <property type="molecule type" value="Genomic_DNA"/>
</dbReference>
<dbReference type="RefSeq" id="WP_117731591.1">
    <property type="nucleotide sequence ID" value="NZ_CP027116.1"/>
</dbReference>
<dbReference type="PANTHER" id="PTHR30408:SF12">
    <property type="entry name" value="TYPE I RESTRICTION ENZYME MJAVIII SPECIFICITY SUBUNIT"/>
    <property type="match status" value="1"/>
</dbReference>
<dbReference type="REBASE" id="243537">
    <property type="entry name" value="S.Bpu145ORF16335P"/>
</dbReference>
<dbReference type="Gene3D" id="3.90.220.20">
    <property type="entry name" value="DNA methylase specificity domains"/>
    <property type="match status" value="2"/>
</dbReference>
<organism evidence="5 6">
    <name type="scientific">Bacillus pumilus</name>
    <name type="common">Bacillus mesentericus</name>
    <dbReference type="NCBI Taxonomy" id="1408"/>
    <lineage>
        <taxon>Bacteria</taxon>
        <taxon>Bacillati</taxon>
        <taxon>Bacillota</taxon>
        <taxon>Bacilli</taxon>
        <taxon>Bacillales</taxon>
        <taxon>Bacillaceae</taxon>
        <taxon>Bacillus</taxon>
    </lineage>
</organism>
<comment type="similarity">
    <text evidence="1">Belongs to the type-I restriction system S methylase family.</text>
</comment>
<keyword evidence="3" id="KW-0238">DNA-binding</keyword>
<dbReference type="Pfam" id="PF01420">
    <property type="entry name" value="Methylase_S"/>
    <property type="match status" value="2"/>
</dbReference>
<proteinExistence type="inferred from homology"/>
<evidence type="ECO:0000256" key="2">
    <source>
        <dbReference type="ARBA" id="ARBA00022747"/>
    </source>
</evidence>
<sequence>MNAPKLRFKDDIHSWSFLKLKDLIIELYQGLNTTSDLKYTKKGIPFLQAKHITDGLINYEDVRFLDADLYANVKDKYNPKKNDILFTNRGTIGKSLFIDTATDFMIAWNIMLIKVDSGKINPYLLYLKLSDMEERGYFDSMQTGNATKFIKKDTLLDLKIGIPTDLKLQNKISYFLQMINKKIYLQEEKIDLLKKQKKGYMQKIFSQELRFKDEIGKEYPEWKVYQLSEVVSFFKGQVLSKNDLTQDGQSCVLYGQLYTLYKEVIDEVVSKTLNTGGFKGEIGDVLIPSSGETSWDIACASALRTEALLGGDLNVLRPNKELVNGEFLAYILSNNYKAELSKLAQGATIVHLYNDSLKLLRIQLPTLKEQQKIANMLFAFDKKIQKLHMKVAQLELQKQSLMQQMFI</sequence>
<reference evidence="5 6" key="1">
    <citation type="submission" date="2018-02" db="EMBL/GenBank/DDBJ databases">
        <title>The complete genome of two Bacillus pumilus strains from Cuatro Cienegas, Coahuila, Mexico.</title>
        <authorList>
            <person name="Zarza E."/>
            <person name="Alcaraz L.D."/>
            <person name="Aguilar-Salinas B."/>
            <person name="Islas A."/>
            <person name="Olmedo-Alvarez G."/>
        </authorList>
    </citation>
    <scope>NUCLEOTIDE SEQUENCE [LARGE SCALE GENOMIC DNA]</scope>
    <source>
        <strain evidence="5 6">145</strain>
    </source>
</reference>
<dbReference type="AlphaFoldDB" id="A0AAD0MMQ7"/>
<evidence type="ECO:0000256" key="1">
    <source>
        <dbReference type="ARBA" id="ARBA00010923"/>
    </source>
</evidence>
<keyword evidence="2" id="KW-0680">Restriction system</keyword>
<evidence type="ECO:0000259" key="4">
    <source>
        <dbReference type="Pfam" id="PF01420"/>
    </source>
</evidence>
<dbReference type="InterPro" id="IPR044946">
    <property type="entry name" value="Restrct_endonuc_typeI_TRD_sf"/>
</dbReference>
<evidence type="ECO:0000256" key="3">
    <source>
        <dbReference type="ARBA" id="ARBA00023125"/>
    </source>
</evidence>
<accession>A0AAD0MMQ7</accession>
<dbReference type="InterPro" id="IPR052021">
    <property type="entry name" value="Type-I_RS_S_subunit"/>
</dbReference>
<protein>
    <recommendedName>
        <fullName evidence="4">Type I restriction modification DNA specificity domain-containing protein</fullName>
    </recommendedName>
</protein>
<evidence type="ECO:0000313" key="5">
    <source>
        <dbReference type="EMBL" id="AVM25318.1"/>
    </source>
</evidence>
<dbReference type="Proteomes" id="UP000264960">
    <property type="component" value="Chromosome"/>
</dbReference>
<name>A0AAD0MMQ7_BACPU</name>